<evidence type="ECO:0000313" key="2">
    <source>
        <dbReference type="EMBL" id="KAG2195486.1"/>
    </source>
</evidence>
<feature type="transmembrane region" description="Helical" evidence="1">
    <location>
        <begin position="36"/>
        <end position="55"/>
    </location>
</feature>
<reference evidence="2" key="1">
    <citation type="submission" date="2020-12" db="EMBL/GenBank/DDBJ databases">
        <title>Metabolic potential, ecology and presence of endohyphal bacteria is reflected in genomic diversity of Mucoromycotina.</title>
        <authorList>
            <person name="Muszewska A."/>
            <person name="Okrasinska A."/>
            <person name="Steczkiewicz K."/>
            <person name="Drgas O."/>
            <person name="Orlowska M."/>
            <person name="Perlinska-Lenart U."/>
            <person name="Aleksandrzak-Piekarczyk T."/>
            <person name="Szatraj K."/>
            <person name="Zielenkiewicz U."/>
            <person name="Pilsyk S."/>
            <person name="Malc E."/>
            <person name="Mieczkowski P."/>
            <person name="Kruszewska J.S."/>
            <person name="Biernat P."/>
            <person name="Pawlowska J."/>
        </authorList>
    </citation>
    <scope>NUCLEOTIDE SEQUENCE</scope>
    <source>
        <strain evidence="2">WA0000017839</strain>
    </source>
</reference>
<dbReference type="OrthoDB" id="2016540at2759"/>
<name>A0A8H7UR51_9FUNG</name>
<dbReference type="EMBL" id="JAEPRD010000169">
    <property type="protein sequence ID" value="KAG2195486.1"/>
    <property type="molecule type" value="Genomic_DNA"/>
</dbReference>
<accession>A0A8H7UR51</accession>
<proteinExistence type="predicted"/>
<evidence type="ECO:0008006" key="4">
    <source>
        <dbReference type="Google" id="ProtNLM"/>
    </source>
</evidence>
<gene>
    <name evidence="2" type="ORF">INT47_012030</name>
</gene>
<keyword evidence="3" id="KW-1185">Reference proteome</keyword>
<evidence type="ECO:0000256" key="1">
    <source>
        <dbReference type="SAM" id="Phobius"/>
    </source>
</evidence>
<keyword evidence="1" id="KW-0472">Membrane</keyword>
<dbReference type="AlphaFoldDB" id="A0A8H7UR51"/>
<keyword evidence="1" id="KW-0812">Transmembrane</keyword>
<feature type="transmembrane region" description="Helical" evidence="1">
    <location>
        <begin position="76"/>
        <end position="103"/>
    </location>
</feature>
<dbReference type="Proteomes" id="UP000603453">
    <property type="component" value="Unassembled WGS sequence"/>
</dbReference>
<protein>
    <recommendedName>
        <fullName evidence="4">Vacuole membrane protein 1</fullName>
    </recommendedName>
</protein>
<evidence type="ECO:0000313" key="3">
    <source>
        <dbReference type="Proteomes" id="UP000603453"/>
    </source>
</evidence>
<sequence>MTIKLHTHPLLVLSSFTKFVIEETRDGTGYLLQEHLTLSMFFAFCLAFLAIINEIKGPHQIVLEMIQQQCVWYGTWFLLGVASSIAVGTGFHTFVLFLGPYIAEVTLAANACHSAQLLTRNPDSFRLIDCIGENHFSSFVTVWAVFRQVHWESFAWGAGTAFGELPPYFIARAVAESGEKVHEKDNVVLQMIQKLGFFGIFLFASVPNPLFDLAGITCGHFKIPFSTFFGATFLGKACVKASIQSLLVILVFSHDTLNTVLQFIQPVIPDSVYQSIQLIDQTNLFISNEQVVM</sequence>
<organism evidence="2 3">
    <name type="scientific">Mucor saturninus</name>
    <dbReference type="NCBI Taxonomy" id="64648"/>
    <lineage>
        <taxon>Eukaryota</taxon>
        <taxon>Fungi</taxon>
        <taxon>Fungi incertae sedis</taxon>
        <taxon>Mucoromycota</taxon>
        <taxon>Mucoromycotina</taxon>
        <taxon>Mucoromycetes</taxon>
        <taxon>Mucorales</taxon>
        <taxon>Mucorineae</taxon>
        <taxon>Mucoraceae</taxon>
        <taxon>Mucor</taxon>
    </lineage>
</organism>
<comment type="caution">
    <text evidence="2">The sequence shown here is derived from an EMBL/GenBank/DDBJ whole genome shotgun (WGS) entry which is preliminary data.</text>
</comment>
<keyword evidence="1" id="KW-1133">Transmembrane helix</keyword>